<evidence type="ECO:0000256" key="4">
    <source>
        <dbReference type="ARBA" id="ARBA00022692"/>
    </source>
</evidence>
<dbReference type="RefSeq" id="WP_031572503.1">
    <property type="nucleotide sequence ID" value="NZ_DAMAXS010000022.1"/>
</dbReference>
<dbReference type="AlphaFoldDB" id="A0A1G8FRJ6"/>
<feature type="domain" description="ABC transmembrane type-1" evidence="8">
    <location>
        <begin position="88"/>
        <end position="303"/>
    </location>
</feature>
<name>A0A1G8FRJ6_9CLOT</name>
<proteinExistence type="inferred from homology"/>
<feature type="transmembrane region" description="Helical" evidence="7">
    <location>
        <begin position="171"/>
        <end position="190"/>
    </location>
</feature>
<accession>A0A1G8FRJ6</accession>
<evidence type="ECO:0000256" key="2">
    <source>
        <dbReference type="ARBA" id="ARBA00022448"/>
    </source>
</evidence>
<evidence type="ECO:0000259" key="8">
    <source>
        <dbReference type="PROSITE" id="PS50928"/>
    </source>
</evidence>
<dbReference type="PANTHER" id="PTHR30465">
    <property type="entry name" value="INNER MEMBRANE ABC TRANSPORTER"/>
    <property type="match status" value="1"/>
</dbReference>
<gene>
    <name evidence="9" type="ORF">SAMN05421804_10113</name>
</gene>
<keyword evidence="6 7" id="KW-0472">Membrane</keyword>
<dbReference type="GO" id="GO:0055085">
    <property type="term" value="P:transmembrane transport"/>
    <property type="evidence" value="ECO:0007669"/>
    <property type="project" value="InterPro"/>
</dbReference>
<dbReference type="InterPro" id="IPR000515">
    <property type="entry name" value="MetI-like"/>
</dbReference>
<evidence type="ECO:0000256" key="7">
    <source>
        <dbReference type="RuleBase" id="RU363032"/>
    </source>
</evidence>
<evidence type="ECO:0000256" key="6">
    <source>
        <dbReference type="ARBA" id="ARBA00023136"/>
    </source>
</evidence>
<organism evidence="9 10">
    <name type="scientific">Proteiniclasticum ruminis</name>
    <dbReference type="NCBI Taxonomy" id="398199"/>
    <lineage>
        <taxon>Bacteria</taxon>
        <taxon>Bacillati</taxon>
        <taxon>Bacillota</taxon>
        <taxon>Clostridia</taxon>
        <taxon>Eubacteriales</taxon>
        <taxon>Clostridiaceae</taxon>
        <taxon>Proteiniclasticum</taxon>
    </lineage>
</organism>
<dbReference type="SUPFAM" id="SSF161098">
    <property type="entry name" value="MetI-like"/>
    <property type="match status" value="1"/>
</dbReference>
<comment type="similarity">
    <text evidence="7">Belongs to the binding-protein-dependent transport system permease family.</text>
</comment>
<dbReference type="InterPro" id="IPR035906">
    <property type="entry name" value="MetI-like_sf"/>
</dbReference>
<dbReference type="EMBL" id="FNDZ01000001">
    <property type="protein sequence ID" value="SDH84735.1"/>
    <property type="molecule type" value="Genomic_DNA"/>
</dbReference>
<evidence type="ECO:0000313" key="9">
    <source>
        <dbReference type="EMBL" id="SDH84735.1"/>
    </source>
</evidence>
<reference evidence="9 10" key="1">
    <citation type="submission" date="2016-10" db="EMBL/GenBank/DDBJ databases">
        <authorList>
            <person name="de Groot N.N."/>
        </authorList>
    </citation>
    <scope>NUCLEOTIDE SEQUENCE [LARGE SCALE GENOMIC DNA]</scope>
    <source>
        <strain evidence="9 10">CGMCC 1.5058</strain>
    </source>
</reference>
<evidence type="ECO:0000256" key="5">
    <source>
        <dbReference type="ARBA" id="ARBA00022989"/>
    </source>
</evidence>
<feature type="transmembrane region" description="Helical" evidence="7">
    <location>
        <begin position="132"/>
        <end position="151"/>
    </location>
</feature>
<keyword evidence="4 7" id="KW-0812">Transmembrane</keyword>
<feature type="transmembrane region" description="Helical" evidence="7">
    <location>
        <begin position="275"/>
        <end position="302"/>
    </location>
</feature>
<comment type="subcellular location">
    <subcellularLocation>
        <location evidence="1 7">Cell membrane</location>
        <topology evidence="1 7">Multi-pass membrane protein</topology>
    </subcellularLocation>
</comment>
<protein>
    <submittedName>
        <fullName evidence="9">ABC-type dipeptide/oligopeptide/nickel transport system, permease component</fullName>
    </submittedName>
</protein>
<dbReference type="CDD" id="cd06261">
    <property type="entry name" value="TM_PBP2"/>
    <property type="match status" value="1"/>
</dbReference>
<dbReference type="PROSITE" id="PS50928">
    <property type="entry name" value="ABC_TM1"/>
    <property type="match status" value="1"/>
</dbReference>
<feature type="transmembrane region" description="Helical" evidence="7">
    <location>
        <begin position="12"/>
        <end position="32"/>
    </location>
</feature>
<keyword evidence="3" id="KW-1003">Cell membrane</keyword>
<feature type="transmembrane region" description="Helical" evidence="7">
    <location>
        <begin position="93"/>
        <end position="112"/>
    </location>
</feature>
<sequence>MNLAQKKLIKTILGNVLLLFFIIVSIVILTGIPMNFDIFYEKGSYRPNMPWSQIYESITNNFRMVFTGEIRDVDILGETVAEIFQRSARKSGIVLFFGIILSVVIGVPKGILDSRKNDQTGTFKMLQSLIPLSIPDILSIGLVQVLALYLFKNGITFLGIGPIEFKGDQYWYNAIYPILAISILPTAYIARTTATAIEEGFSKPYVLAARGKGCSRMRIIKNHLLKSIFYEILSVFPTILALFFSSLIIVERLFYYRGIGYEMINFYTSQRIDPVMGGIAFSYFMTVMAVLYFAILFMFNLLKELLIKSKES</sequence>
<keyword evidence="2 7" id="KW-0813">Transport</keyword>
<dbReference type="Pfam" id="PF00528">
    <property type="entry name" value="BPD_transp_1"/>
    <property type="match status" value="1"/>
</dbReference>
<dbReference type="Gene3D" id="1.10.3720.10">
    <property type="entry name" value="MetI-like"/>
    <property type="match status" value="1"/>
</dbReference>
<dbReference type="PANTHER" id="PTHR30465:SF0">
    <property type="entry name" value="OLIGOPEPTIDE TRANSPORT SYSTEM PERMEASE PROTEIN APPB"/>
    <property type="match status" value="1"/>
</dbReference>
<feature type="transmembrane region" description="Helical" evidence="7">
    <location>
        <begin position="228"/>
        <end position="255"/>
    </location>
</feature>
<evidence type="ECO:0000256" key="1">
    <source>
        <dbReference type="ARBA" id="ARBA00004651"/>
    </source>
</evidence>
<keyword evidence="5 7" id="KW-1133">Transmembrane helix</keyword>
<dbReference type="GO" id="GO:0005886">
    <property type="term" value="C:plasma membrane"/>
    <property type="evidence" value="ECO:0007669"/>
    <property type="project" value="UniProtKB-SubCell"/>
</dbReference>
<evidence type="ECO:0000313" key="10">
    <source>
        <dbReference type="Proteomes" id="UP000183255"/>
    </source>
</evidence>
<dbReference type="Proteomes" id="UP000183255">
    <property type="component" value="Unassembled WGS sequence"/>
</dbReference>
<evidence type="ECO:0000256" key="3">
    <source>
        <dbReference type="ARBA" id="ARBA00022475"/>
    </source>
</evidence>